<dbReference type="EMBL" id="JAEMNV010000008">
    <property type="protein sequence ID" value="MBJ8341821.1"/>
    <property type="molecule type" value="Genomic_DNA"/>
</dbReference>
<proteinExistence type="predicted"/>
<name>A0A934U5U5_9NOCA</name>
<evidence type="ECO:0000256" key="1">
    <source>
        <dbReference type="SAM" id="SignalP"/>
    </source>
</evidence>
<dbReference type="RefSeq" id="WP_199706884.1">
    <property type="nucleotide sequence ID" value="NZ_JAEMNV010000008.1"/>
</dbReference>
<gene>
    <name evidence="2" type="ORF">JGU71_23315</name>
</gene>
<protein>
    <submittedName>
        <fullName evidence="2">Uncharacterized protein</fullName>
    </submittedName>
</protein>
<feature type="signal peptide" evidence="1">
    <location>
        <begin position="1"/>
        <end position="30"/>
    </location>
</feature>
<keyword evidence="1" id="KW-0732">Signal</keyword>
<accession>A0A934U5U5</accession>
<dbReference type="Proteomes" id="UP000655868">
    <property type="component" value="Unassembled WGS sequence"/>
</dbReference>
<evidence type="ECO:0000313" key="2">
    <source>
        <dbReference type="EMBL" id="MBJ8341821.1"/>
    </source>
</evidence>
<evidence type="ECO:0000313" key="3">
    <source>
        <dbReference type="Proteomes" id="UP000655868"/>
    </source>
</evidence>
<dbReference type="AlphaFoldDB" id="A0A934U5U5"/>
<comment type="caution">
    <text evidence="2">The sequence shown here is derived from an EMBL/GenBank/DDBJ whole genome shotgun (WGS) entry which is preliminary data.</text>
</comment>
<sequence length="111" mass="10779">MRVARYVATGAIVVGASAGLAVLGSGSASAIGVAPVPGGVAVDLSHAETVWAYNNNVGGAIAGLPHPSATSFGLTFDSAAALALGYPQGRVGFTVLGPVNDLNGVIVAYAE</sequence>
<keyword evidence="3" id="KW-1185">Reference proteome</keyword>
<reference evidence="2" key="1">
    <citation type="submission" date="2020-12" db="EMBL/GenBank/DDBJ databases">
        <title>Antrihabitans popcorni sp. nov. and Antrihabitans auranticaus sp. nov., isolated from a larva cave.</title>
        <authorList>
            <person name="Lee S.D."/>
            <person name="Kim I.S."/>
        </authorList>
    </citation>
    <scope>NUCLEOTIDE SEQUENCE</scope>
    <source>
        <strain evidence="2">YC3-6</strain>
    </source>
</reference>
<organism evidence="2 3">
    <name type="scientific">Antrihabitans stalagmiti</name>
    <dbReference type="NCBI Taxonomy" id="2799499"/>
    <lineage>
        <taxon>Bacteria</taxon>
        <taxon>Bacillati</taxon>
        <taxon>Actinomycetota</taxon>
        <taxon>Actinomycetes</taxon>
        <taxon>Mycobacteriales</taxon>
        <taxon>Nocardiaceae</taxon>
        <taxon>Antrihabitans</taxon>
    </lineage>
</organism>
<feature type="chain" id="PRO_5037412553" evidence="1">
    <location>
        <begin position="31"/>
        <end position="111"/>
    </location>
</feature>